<dbReference type="RefSeq" id="XP_037159144.1">
    <property type="nucleotide sequence ID" value="XM_037313966.1"/>
</dbReference>
<accession>A0A8H6CQC8</accession>
<protein>
    <submittedName>
        <fullName evidence="1">Uncharacterized protein</fullName>
    </submittedName>
</protein>
<reference evidence="1 2" key="1">
    <citation type="journal article" date="2020" name="Genomics">
        <title>Complete, high-quality genomes from long-read metagenomic sequencing of two wolf lichen thalli reveals enigmatic genome architecture.</title>
        <authorList>
            <person name="McKenzie S.K."/>
            <person name="Walston R.F."/>
            <person name="Allen J.L."/>
        </authorList>
    </citation>
    <scope>NUCLEOTIDE SEQUENCE [LARGE SCALE GENOMIC DNA]</scope>
    <source>
        <strain evidence="1">WasteWater2</strain>
    </source>
</reference>
<dbReference type="OrthoDB" id="5393467at2759"/>
<comment type="caution">
    <text evidence="1">The sequence shown here is derived from an EMBL/GenBank/DDBJ whole genome shotgun (WGS) entry which is preliminary data.</text>
</comment>
<dbReference type="GeneID" id="59293730"/>
<gene>
    <name evidence="1" type="ORF">HO173_012093</name>
</gene>
<evidence type="ECO:0000313" key="2">
    <source>
        <dbReference type="Proteomes" id="UP000578531"/>
    </source>
</evidence>
<dbReference type="EMBL" id="JACCJC010000083">
    <property type="protein sequence ID" value="KAF6227653.1"/>
    <property type="molecule type" value="Genomic_DNA"/>
</dbReference>
<sequence>MNLSAAPSPLLTPTPPDFYHCSQFYAQKDVPDYDDCEVAVGLLPSGNAQIPWYLDPQRGDPEMLSYTATHGTCELQMQVAGQGADGSRQNWLSGNFMRQMARLAMDKCILAHITGGYVTRGFAKQLNYVTSPETKYEDVFPPSTAFLTMMIRDSGSDDDRYSPGDRDPYTGQRLVDALEAAVYMAAAGSPARENLQRNLDHWYETVRRMDGTRDWWQDVPRSSGNPTGVGLTISNVNSTFACGNGAEGITLPPKACLQIANTGVSIEGSET</sequence>
<organism evidence="1 2">
    <name type="scientific">Letharia columbiana</name>
    <dbReference type="NCBI Taxonomy" id="112416"/>
    <lineage>
        <taxon>Eukaryota</taxon>
        <taxon>Fungi</taxon>
        <taxon>Dikarya</taxon>
        <taxon>Ascomycota</taxon>
        <taxon>Pezizomycotina</taxon>
        <taxon>Lecanoromycetes</taxon>
        <taxon>OSLEUM clade</taxon>
        <taxon>Lecanoromycetidae</taxon>
        <taxon>Lecanorales</taxon>
        <taxon>Lecanorineae</taxon>
        <taxon>Parmeliaceae</taxon>
        <taxon>Letharia</taxon>
    </lineage>
</organism>
<name>A0A8H6CQC8_9LECA</name>
<dbReference type="Proteomes" id="UP000578531">
    <property type="component" value="Unassembled WGS sequence"/>
</dbReference>
<dbReference type="AlphaFoldDB" id="A0A8H6CQC8"/>
<keyword evidence="2" id="KW-1185">Reference proteome</keyword>
<proteinExistence type="predicted"/>
<evidence type="ECO:0000313" key="1">
    <source>
        <dbReference type="EMBL" id="KAF6227653.1"/>
    </source>
</evidence>